<evidence type="ECO:0000313" key="7">
    <source>
        <dbReference type="EMBL" id="MEO1771680.1"/>
    </source>
</evidence>
<evidence type="ECO:0000256" key="3">
    <source>
        <dbReference type="ARBA" id="ARBA00023002"/>
    </source>
</evidence>
<sequence>MNEKTVRAISVEKVDVVKKVMLEKPKLRDYEVLFKVHYVSLCTIEQRVYKGKRDYGYPFLGGHENVGEIVEVGNGVVGFEKGDYAVFTFNYCNQCESCQSGRGTQCEYQKEQLPKIDFDGSIVGGAMSEYIAVPAWQLIKIDAEKDQLSSFALTEPLACCIHSIEKAAVQFGDTVLIVGFGIMGWIHLQLAKMRGAVVIVSEGDEKRRSFAQEEGADFVINPLEVGRLESRIAEITHKKGVTLIVNTVANPDIWDQLFTLLDTQGKILAYSSQDRKKPAQVDMGAAHSKEIQIIGTVNPTVHDNLKATKLIAAKKIVMERMIDSVFDYEEAKEAFDHACLPTVYRVLIQF</sequence>
<evidence type="ECO:0000256" key="2">
    <source>
        <dbReference type="ARBA" id="ARBA00022833"/>
    </source>
</evidence>
<dbReference type="InterPro" id="IPR050129">
    <property type="entry name" value="Zn_alcohol_dh"/>
</dbReference>
<keyword evidence="2 4" id="KW-0862">Zinc</keyword>
<dbReference type="PANTHER" id="PTHR43401">
    <property type="entry name" value="L-THREONINE 3-DEHYDROGENASE"/>
    <property type="match status" value="1"/>
</dbReference>
<comment type="similarity">
    <text evidence="4">Belongs to the zinc-containing alcohol dehydrogenase family.</text>
</comment>
<dbReference type="PROSITE" id="PS00059">
    <property type="entry name" value="ADH_ZINC"/>
    <property type="match status" value="1"/>
</dbReference>
<gene>
    <name evidence="7" type="ORF">JZO67_003661</name>
</gene>
<feature type="domain" description="Alcohol dehydrogenase-like C-terminal" evidence="5">
    <location>
        <begin position="184"/>
        <end position="311"/>
    </location>
</feature>
<feature type="domain" description="Alcohol dehydrogenase-like N-terminal" evidence="6">
    <location>
        <begin position="30"/>
        <end position="142"/>
    </location>
</feature>
<dbReference type="Gene3D" id="3.40.50.720">
    <property type="entry name" value="NAD(P)-binding Rossmann-like Domain"/>
    <property type="match status" value="1"/>
</dbReference>
<dbReference type="Gene3D" id="3.90.180.10">
    <property type="entry name" value="Medium-chain alcohol dehydrogenases, catalytic domain"/>
    <property type="match status" value="1"/>
</dbReference>
<reference evidence="7 8" key="2">
    <citation type="submission" date="2024-02" db="EMBL/GenBank/DDBJ databases">
        <title>The Genome Sequence of Enterococcus sp. DIV0159.</title>
        <authorList>
            <person name="Earl A."/>
            <person name="Manson A."/>
            <person name="Gilmore M."/>
            <person name="Sanders J."/>
            <person name="Shea T."/>
            <person name="Howe W."/>
            <person name="Livny J."/>
            <person name="Cuomo C."/>
            <person name="Neafsey D."/>
            <person name="Birren B."/>
        </authorList>
    </citation>
    <scope>NUCLEOTIDE SEQUENCE [LARGE SCALE GENOMIC DNA]</scope>
    <source>
        <strain evidence="7 8">665A</strain>
    </source>
</reference>
<keyword evidence="1 4" id="KW-0479">Metal-binding</keyword>
<comment type="caution">
    <text evidence="7">The sequence shown here is derived from an EMBL/GenBank/DDBJ whole genome shotgun (WGS) entry which is preliminary data.</text>
</comment>
<proteinExistence type="inferred from homology"/>
<evidence type="ECO:0000259" key="6">
    <source>
        <dbReference type="Pfam" id="PF08240"/>
    </source>
</evidence>
<dbReference type="InterPro" id="IPR013149">
    <property type="entry name" value="ADH-like_C"/>
</dbReference>
<dbReference type="SUPFAM" id="SSF51735">
    <property type="entry name" value="NAD(P)-binding Rossmann-fold domains"/>
    <property type="match status" value="1"/>
</dbReference>
<dbReference type="Pfam" id="PF08240">
    <property type="entry name" value="ADH_N"/>
    <property type="match status" value="1"/>
</dbReference>
<evidence type="ECO:0000259" key="5">
    <source>
        <dbReference type="Pfam" id="PF00107"/>
    </source>
</evidence>
<dbReference type="EMBL" id="JAFREL020000003">
    <property type="protein sequence ID" value="MEO1771680.1"/>
    <property type="molecule type" value="Genomic_DNA"/>
</dbReference>
<organism evidence="7 8">
    <name type="scientific">Candidatus Enterococcus ferrettii</name>
    <dbReference type="NCBI Taxonomy" id="2815324"/>
    <lineage>
        <taxon>Bacteria</taxon>
        <taxon>Bacillati</taxon>
        <taxon>Bacillota</taxon>
        <taxon>Bacilli</taxon>
        <taxon>Lactobacillales</taxon>
        <taxon>Enterococcaceae</taxon>
        <taxon>Enterococcus</taxon>
    </lineage>
</organism>
<keyword evidence="3" id="KW-0560">Oxidoreductase</keyword>
<evidence type="ECO:0000256" key="4">
    <source>
        <dbReference type="RuleBase" id="RU361277"/>
    </source>
</evidence>
<name>A0ABV0EUV0_9ENTE</name>
<dbReference type="InterPro" id="IPR011032">
    <property type="entry name" value="GroES-like_sf"/>
</dbReference>
<keyword evidence="8" id="KW-1185">Reference proteome</keyword>
<dbReference type="PANTHER" id="PTHR43401:SF2">
    <property type="entry name" value="L-THREONINE 3-DEHYDROGENASE"/>
    <property type="match status" value="1"/>
</dbReference>
<protein>
    <submittedName>
        <fullName evidence="7">Chlorophyll synthesis pathway protein BchC</fullName>
    </submittedName>
</protein>
<evidence type="ECO:0000313" key="8">
    <source>
        <dbReference type="Proteomes" id="UP000664357"/>
    </source>
</evidence>
<dbReference type="InterPro" id="IPR002328">
    <property type="entry name" value="ADH_Zn_CS"/>
</dbReference>
<dbReference type="Proteomes" id="UP000664357">
    <property type="component" value="Unassembled WGS sequence"/>
</dbReference>
<reference evidence="7 8" key="1">
    <citation type="submission" date="2021-03" db="EMBL/GenBank/DDBJ databases">
        <authorList>
            <person name="Gilmore M.S."/>
            <person name="Schwartzman J."/>
            <person name="Van Tyne D."/>
            <person name="Martin M."/>
            <person name="Earl A.M."/>
            <person name="Manson A.L."/>
            <person name="Straub T."/>
            <person name="Salamzade R."/>
            <person name="Saavedra J."/>
            <person name="Lebreton F."/>
            <person name="Prichula J."/>
            <person name="Schaufler K."/>
            <person name="Gaca A."/>
            <person name="Sgardioli B."/>
            <person name="Wagenaar J."/>
            <person name="Strong T."/>
        </authorList>
    </citation>
    <scope>NUCLEOTIDE SEQUENCE [LARGE SCALE GENOMIC DNA]</scope>
    <source>
        <strain evidence="7 8">665A</strain>
    </source>
</reference>
<accession>A0ABV0EUV0</accession>
<evidence type="ECO:0000256" key="1">
    <source>
        <dbReference type="ARBA" id="ARBA00022723"/>
    </source>
</evidence>
<dbReference type="InterPro" id="IPR036291">
    <property type="entry name" value="NAD(P)-bd_dom_sf"/>
</dbReference>
<dbReference type="Pfam" id="PF00107">
    <property type="entry name" value="ADH_zinc_N"/>
    <property type="match status" value="1"/>
</dbReference>
<comment type="cofactor">
    <cofactor evidence="4">
        <name>Zn(2+)</name>
        <dbReference type="ChEBI" id="CHEBI:29105"/>
    </cofactor>
</comment>
<dbReference type="InterPro" id="IPR013154">
    <property type="entry name" value="ADH-like_N"/>
</dbReference>
<dbReference type="SUPFAM" id="SSF50129">
    <property type="entry name" value="GroES-like"/>
    <property type="match status" value="1"/>
</dbReference>